<organism evidence="3 4">
    <name type="scientific">Haloferax namakaokahaiae</name>
    <dbReference type="NCBI Taxonomy" id="1748331"/>
    <lineage>
        <taxon>Archaea</taxon>
        <taxon>Methanobacteriati</taxon>
        <taxon>Methanobacteriota</taxon>
        <taxon>Stenosarchaea group</taxon>
        <taxon>Halobacteria</taxon>
        <taxon>Halobacteriales</taxon>
        <taxon>Haloferacaceae</taxon>
        <taxon>Haloferax</taxon>
    </lineage>
</organism>
<dbReference type="EMBL" id="JBHTAA010000005">
    <property type="protein sequence ID" value="MFC7203827.1"/>
    <property type="molecule type" value="Genomic_DNA"/>
</dbReference>
<feature type="domain" description="DUF8215" evidence="2">
    <location>
        <begin position="24"/>
        <end position="160"/>
    </location>
</feature>
<accession>A0ABD5ZEV5</accession>
<reference evidence="3 4" key="1">
    <citation type="journal article" date="2019" name="Int. J. Syst. Evol. Microbiol.">
        <title>The Global Catalogue of Microorganisms (GCM) 10K type strain sequencing project: providing services to taxonomists for standard genome sequencing and annotation.</title>
        <authorList>
            <consortium name="The Broad Institute Genomics Platform"/>
            <consortium name="The Broad Institute Genome Sequencing Center for Infectious Disease"/>
            <person name="Wu L."/>
            <person name="Ma J."/>
        </authorList>
    </citation>
    <scope>NUCLEOTIDE SEQUENCE [LARGE SCALE GENOMIC DNA]</scope>
    <source>
        <strain evidence="3 4">DSM 29988</strain>
    </source>
</reference>
<feature type="transmembrane region" description="Helical" evidence="1">
    <location>
        <begin position="136"/>
        <end position="155"/>
    </location>
</feature>
<comment type="caution">
    <text evidence="3">The sequence shown here is derived from an EMBL/GenBank/DDBJ whole genome shotgun (WGS) entry which is preliminary data.</text>
</comment>
<feature type="transmembrane region" description="Helical" evidence="1">
    <location>
        <begin position="64"/>
        <end position="87"/>
    </location>
</feature>
<evidence type="ECO:0000259" key="2">
    <source>
        <dbReference type="Pfam" id="PF26650"/>
    </source>
</evidence>
<dbReference type="InterPro" id="IPR058528">
    <property type="entry name" value="DUF8215"/>
</dbReference>
<dbReference type="Proteomes" id="UP001596481">
    <property type="component" value="Unassembled WGS sequence"/>
</dbReference>
<evidence type="ECO:0000256" key="1">
    <source>
        <dbReference type="SAM" id="Phobius"/>
    </source>
</evidence>
<dbReference type="Pfam" id="PF26650">
    <property type="entry name" value="DUF8215"/>
    <property type="match status" value="1"/>
</dbReference>
<protein>
    <recommendedName>
        <fullName evidence="2">DUF8215 domain-containing protein</fullName>
    </recommendedName>
</protein>
<feature type="transmembrane region" description="Helical" evidence="1">
    <location>
        <begin position="167"/>
        <end position="186"/>
    </location>
</feature>
<dbReference type="RefSeq" id="WP_390223161.1">
    <property type="nucleotide sequence ID" value="NZ_JBHTAA010000005.1"/>
</dbReference>
<evidence type="ECO:0000313" key="4">
    <source>
        <dbReference type="Proteomes" id="UP001596481"/>
    </source>
</evidence>
<sequence length="216" mass="22804">MSPQDESYWQNTNQRRRFDERRGRLDVWLDALIYFGLGQQLLLALPSLWIVFQTLRTPVAVSTAAIVSLAATSLTIAVSRLGLVSVGPPWTRIEENSLGLGRDAGYGFLVRRAAVLNATLGLSTFAGAFVDANGGGLLGSIVVSGGLTAGALLALPTARAAPRAQSLAVRAGYYAVALATIALYGQVFDLSIGAPSAAFAFGLVCLFAGLDLWMDR</sequence>
<dbReference type="AlphaFoldDB" id="A0ABD5ZEV5"/>
<proteinExistence type="predicted"/>
<keyword evidence="1" id="KW-0812">Transmembrane</keyword>
<feature type="transmembrane region" description="Helical" evidence="1">
    <location>
        <begin position="192"/>
        <end position="213"/>
    </location>
</feature>
<keyword evidence="1" id="KW-0472">Membrane</keyword>
<evidence type="ECO:0000313" key="3">
    <source>
        <dbReference type="EMBL" id="MFC7203827.1"/>
    </source>
</evidence>
<keyword evidence="1" id="KW-1133">Transmembrane helix</keyword>
<keyword evidence="4" id="KW-1185">Reference proteome</keyword>
<gene>
    <name evidence="3" type="ORF">ACFQJC_09885</name>
</gene>
<name>A0ABD5ZEV5_9EURY</name>
<feature type="transmembrane region" description="Helical" evidence="1">
    <location>
        <begin position="31"/>
        <end position="52"/>
    </location>
</feature>